<reference evidence="1 2" key="1">
    <citation type="submission" date="2021-01" db="EMBL/GenBank/DDBJ databases">
        <title>Whole genome shotgun sequence of Actinoplanes deccanensis NBRC 13994.</title>
        <authorList>
            <person name="Komaki H."/>
            <person name="Tamura T."/>
        </authorList>
    </citation>
    <scope>NUCLEOTIDE SEQUENCE [LARGE SCALE GENOMIC DNA]</scope>
    <source>
        <strain evidence="1 2">NBRC 13994</strain>
    </source>
</reference>
<comment type="caution">
    <text evidence="1">The sequence shown here is derived from an EMBL/GenBank/DDBJ whole genome shotgun (WGS) entry which is preliminary data.</text>
</comment>
<accession>A0ABQ3Y021</accession>
<evidence type="ECO:0000313" key="1">
    <source>
        <dbReference type="EMBL" id="GID73346.1"/>
    </source>
</evidence>
<proteinExistence type="predicted"/>
<organism evidence="1 2">
    <name type="scientific">Paractinoplanes deccanensis</name>
    <dbReference type="NCBI Taxonomy" id="113561"/>
    <lineage>
        <taxon>Bacteria</taxon>
        <taxon>Bacillati</taxon>
        <taxon>Actinomycetota</taxon>
        <taxon>Actinomycetes</taxon>
        <taxon>Micromonosporales</taxon>
        <taxon>Micromonosporaceae</taxon>
        <taxon>Paractinoplanes</taxon>
    </lineage>
</organism>
<sequence>MAFNAGTPPTVADLLALQAATTQRPLVRLQQMAAQSLASNTATAITFGASSEEIDTHGFHDTASNTSRITPTLAGYYRFTGTVWYAADTDVISYFAMLAKNGSIFAPRNEIVLPSTATSSLPRSANVTAIQAANGTSDYFELLGQQLQAAAGSLNTNIGGSLSSLFECEYLRPL</sequence>
<evidence type="ECO:0000313" key="2">
    <source>
        <dbReference type="Proteomes" id="UP000609879"/>
    </source>
</evidence>
<evidence type="ECO:0008006" key="3">
    <source>
        <dbReference type="Google" id="ProtNLM"/>
    </source>
</evidence>
<dbReference type="RefSeq" id="WP_203761270.1">
    <property type="nucleotide sequence ID" value="NZ_BAAABO010000029.1"/>
</dbReference>
<gene>
    <name evidence="1" type="ORF">Ade02nite_19870</name>
</gene>
<dbReference type="EMBL" id="BOMI01000033">
    <property type="protein sequence ID" value="GID73346.1"/>
    <property type="molecule type" value="Genomic_DNA"/>
</dbReference>
<dbReference type="Proteomes" id="UP000609879">
    <property type="component" value="Unassembled WGS sequence"/>
</dbReference>
<protein>
    <recommendedName>
        <fullName evidence="3">C1q domain-containing protein</fullName>
    </recommendedName>
</protein>
<keyword evidence="2" id="KW-1185">Reference proteome</keyword>
<name>A0ABQ3Y021_9ACTN</name>